<name>A0A1G6NBK6_9FIRM</name>
<reference evidence="2" key="1">
    <citation type="submission" date="2016-10" db="EMBL/GenBank/DDBJ databases">
        <authorList>
            <person name="Varghese N."/>
            <person name="Submissions S."/>
        </authorList>
    </citation>
    <scope>NUCLEOTIDE SEQUENCE [LARGE SCALE GENOMIC DNA]</scope>
    <source>
        <strain evidence="2">DSM 11005</strain>
    </source>
</reference>
<accession>A0A1G6NBK6</accession>
<dbReference type="Proteomes" id="UP000198943">
    <property type="component" value="Unassembled WGS sequence"/>
</dbReference>
<protein>
    <submittedName>
        <fullName evidence="1">Uncharacterized protein</fullName>
    </submittedName>
</protein>
<dbReference type="RefSeq" id="WP_093730873.1">
    <property type="nucleotide sequence ID" value="NZ_FMYW01000013.1"/>
</dbReference>
<gene>
    <name evidence="1" type="ORF">SAMN04487864_11314</name>
</gene>
<sequence length="107" mass="11888">MTDQQISAIINALRFANEISPLQKDILDTWNTLHKIPFNAESAHKQIISNNINHPDIFLTISMEPGIVQKSAEALTQNDMIFTLRCQLDGLVAKEMATHGNGNCILS</sequence>
<dbReference type="AlphaFoldDB" id="A0A1G6NBK6"/>
<evidence type="ECO:0000313" key="1">
    <source>
        <dbReference type="EMBL" id="SDC65111.1"/>
    </source>
</evidence>
<proteinExistence type="predicted"/>
<dbReference type="EMBL" id="FMYW01000013">
    <property type="protein sequence ID" value="SDC65111.1"/>
    <property type="molecule type" value="Genomic_DNA"/>
</dbReference>
<organism evidence="1 2">
    <name type="scientific">Succiniclasticum ruminis</name>
    <dbReference type="NCBI Taxonomy" id="40841"/>
    <lineage>
        <taxon>Bacteria</taxon>
        <taxon>Bacillati</taxon>
        <taxon>Bacillota</taxon>
        <taxon>Negativicutes</taxon>
        <taxon>Acidaminococcales</taxon>
        <taxon>Acidaminococcaceae</taxon>
        <taxon>Succiniclasticum</taxon>
    </lineage>
</organism>
<dbReference type="OrthoDB" id="3035092at2"/>
<evidence type="ECO:0000313" key="2">
    <source>
        <dbReference type="Proteomes" id="UP000198943"/>
    </source>
</evidence>
<keyword evidence="2" id="KW-1185">Reference proteome</keyword>